<feature type="region of interest" description="Disordered" evidence="1">
    <location>
        <begin position="487"/>
        <end position="521"/>
    </location>
</feature>
<evidence type="ECO:0000313" key="2">
    <source>
        <dbReference type="EMBL" id="AFU23658.1"/>
    </source>
</evidence>
<dbReference type="EMBL" id="JQ066352">
    <property type="protein sequence ID" value="AFU23658.1"/>
    <property type="molecule type" value="Genomic_DNA"/>
</dbReference>
<reference evidence="2" key="1">
    <citation type="journal article" date="2012" name="J. Bacteriol.">
        <title>Directional Evolution of Chlamydia trachomatis towards Niche-Specific Adaptation.</title>
        <authorList>
            <person name="Borges V."/>
            <person name="Nunes A."/>
            <person name="Ferreira R."/>
            <person name="Borrego M.J."/>
            <person name="Gomes J.P."/>
        </authorList>
    </citation>
    <scope>NUCLEOTIDE SEQUENCE</scope>
    <source>
        <strain evidence="2">UW12</strain>
    </source>
</reference>
<organism evidence="2">
    <name type="scientific">Chlamydia trachomatis</name>
    <dbReference type="NCBI Taxonomy" id="813"/>
    <lineage>
        <taxon>Bacteria</taxon>
        <taxon>Pseudomonadati</taxon>
        <taxon>Chlamydiota</taxon>
        <taxon>Chlamydiia</taxon>
        <taxon>Chlamydiales</taxon>
        <taxon>Chlamydiaceae</taxon>
        <taxon>Chlamydia/Chlamydophila group</taxon>
        <taxon>Chlamydia</taxon>
    </lineage>
</organism>
<proteinExistence type="predicted"/>
<feature type="region of interest" description="Disordered" evidence="1">
    <location>
        <begin position="400"/>
        <end position="425"/>
    </location>
</feature>
<gene>
    <name evidence="2" type="ORF">CT051</name>
</gene>
<dbReference type="RefSeq" id="WP_015506380.1">
    <property type="nucleotide sequence ID" value="NZ_CP017732.1"/>
</dbReference>
<evidence type="ECO:0000256" key="1">
    <source>
        <dbReference type="SAM" id="MobiDB-lite"/>
    </source>
</evidence>
<dbReference type="AlphaFoldDB" id="K0G1M5"/>
<name>K0G1M5_CHLTH</name>
<feature type="region of interest" description="Disordered" evidence="1">
    <location>
        <begin position="94"/>
        <end position="136"/>
    </location>
</feature>
<sequence length="521" mass="55789">MNKKERINKKNASTKFQRSTPTRALLSIGSQQLSSFTKLSFDGQAKLTGVATPTRDTDVVPLQYLQARYLSKNDPNPGYLPIHGGSMTGNINMGTHSVFNLKQPTKPSATLPEESSKPKDPREEEGFAEKTAEEQEQKIEQYNTELAEYQKKIDDYNAALEAFYSEAATVKYVKEIVNGILTNSKLDTALESAKKVEDKIELAQKALGIEITINPDADTNPDTDQETPDPAPVADTEEKESPPLSYNDLPSVIKNSQFVVTQSQNKITGDLKMTNAQIANIKTPDTGDSNYAANVTYLESKLKQPQRAFLSNTLPTESSSSISLNGHIPWLSTTNGSSSPTEPDFKSKLADQCFDTSSQENLKVKTAGLLVLSVRGTWSPTTSPITNGSTPTPTTISVNLTVTPDNSSGTVTSSSGSGSSGDTSATETLTIPLTLYSGESVQLQLPIKTASDIKMDTSSQTSNGGSGSVSSSATLSSWSWEAALYPTDVTATNETTPPTTVTPPSSSPTSPDANTNTEQTP</sequence>
<feature type="region of interest" description="Disordered" evidence="1">
    <location>
        <begin position="213"/>
        <end position="244"/>
    </location>
</feature>
<feature type="compositionally biased region" description="Basic and acidic residues" evidence="1">
    <location>
        <begin position="114"/>
        <end position="136"/>
    </location>
</feature>
<protein>
    <submittedName>
        <fullName evidence="2">Uncharacterized protein</fullName>
    </submittedName>
</protein>
<accession>K0G1M5</accession>
<feature type="compositionally biased region" description="Low complexity" evidence="1">
    <location>
        <begin position="407"/>
        <end position="425"/>
    </location>
</feature>
<feature type="compositionally biased region" description="Polar residues" evidence="1">
    <location>
        <begin position="94"/>
        <end position="108"/>
    </location>
</feature>